<organism evidence="2 3">
    <name type="scientific">Heyndrickxia sporothermodurans</name>
    <dbReference type="NCBI Taxonomy" id="46224"/>
    <lineage>
        <taxon>Bacteria</taxon>
        <taxon>Bacillati</taxon>
        <taxon>Bacillota</taxon>
        <taxon>Bacilli</taxon>
        <taxon>Bacillales</taxon>
        <taxon>Bacillaceae</taxon>
        <taxon>Heyndrickxia</taxon>
    </lineage>
</organism>
<dbReference type="AlphaFoldDB" id="A0AB37HCK1"/>
<gene>
    <name evidence="2" type="ORF">JGZ69_14455</name>
</gene>
<accession>A0AB37HCK1</accession>
<evidence type="ECO:0000256" key="1">
    <source>
        <dbReference type="SAM" id="MobiDB-lite"/>
    </source>
</evidence>
<sequence>MRLWVRKEEKQSDGKGTRVSMGLERRKAVRWKRNTYGYGSGKKKSGPMEKEHVWLWVRKEKNGPMEKEHVCLWGWKEEKRSDGKGTCMAMGPVRGVAVRWAGRMGSNGNA</sequence>
<protein>
    <submittedName>
        <fullName evidence="2">Uncharacterized protein</fullName>
    </submittedName>
</protein>
<feature type="region of interest" description="Disordered" evidence="1">
    <location>
        <begin position="1"/>
        <end position="21"/>
    </location>
</feature>
<proteinExistence type="predicted"/>
<evidence type="ECO:0000313" key="3">
    <source>
        <dbReference type="Proteomes" id="UP000595512"/>
    </source>
</evidence>
<dbReference type="RefSeq" id="WP_202299657.1">
    <property type="nucleotide sequence ID" value="NZ_CP066701.1"/>
</dbReference>
<evidence type="ECO:0000313" key="2">
    <source>
        <dbReference type="EMBL" id="QQX24022.1"/>
    </source>
</evidence>
<dbReference type="Proteomes" id="UP000595512">
    <property type="component" value="Chromosome"/>
</dbReference>
<feature type="compositionally biased region" description="Basic and acidic residues" evidence="1">
    <location>
        <begin position="1"/>
        <end position="16"/>
    </location>
</feature>
<name>A0AB37HCK1_9BACI</name>
<dbReference type="EMBL" id="CP066701">
    <property type="protein sequence ID" value="QQX24022.1"/>
    <property type="molecule type" value="Genomic_DNA"/>
</dbReference>
<reference evidence="2 3" key="1">
    <citation type="submission" date="2020-12" db="EMBL/GenBank/DDBJ databases">
        <title>Taxonomic evaluation of the Bacillus sporothermodurans group of bacteria based on whole genome sequences.</title>
        <authorList>
            <person name="Fiedler G."/>
            <person name="Herbstmann A.-D."/>
            <person name="Doll E."/>
            <person name="Wenning M."/>
            <person name="Brinks E."/>
            <person name="Kabisch J."/>
            <person name="Breitenwieser F."/>
            <person name="Lappann M."/>
            <person name="Boehnlein C."/>
            <person name="Franz C."/>
        </authorList>
    </citation>
    <scope>NUCLEOTIDE SEQUENCE [LARGE SCALE GENOMIC DNA]</scope>
    <source>
        <strain evidence="2 3">DSM 10599</strain>
    </source>
</reference>
<dbReference type="KEGG" id="hspo:JGZ69_14455"/>